<accession>A0A3Q1CR40</accession>
<feature type="compositionally biased region" description="Basic and acidic residues" evidence="6">
    <location>
        <begin position="635"/>
        <end position="646"/>
    </location>
</feature>
<dbReference type="Proteomes" id="UP001501940">
    <property type="component" value="Chromosome 20"/>
</dbReference>
<feature type="compositionally biased region" description="Pro residues" evidence="6">
    <location>
        <begin position="62"/>
        <end position="85"/>
    </location>
</feature>
<feature type="compositionally biased region" description="Low complexity" evidence="6">
    <location>
        <begin position="395"/>
        <end position="404"/>
    </location>
</feature>
<dbReference type="OrthoDB" id="21085at2759"/>
<dbReference type="RefSeq" id="XP_023129862.1">
    <property type="nucleotide sequence ID" value="XM_023274094.3"/>
</dbReference>
<dbReference type="PANTHER" id="PTHR23101">
    <property type="entry name" value="RAB GDP/GTP EXCHANGE FACTOR"/>
    <property type="match status" value="1"/>
</dbReference>
<dbReference type="GO" id="GO:0005096">
    <property type="term" value="F:GTPase activator activity"/>
    <property type="evidence" value="ECO:0007669"/>
    <property type="project" value="UniProtKB-KW"/>
</dbReference>
<reference evidence="8" key="3">
    <citation type="submission" date="2025-09" db="UniProtKB">
        <authorList>
            <consortium name="Ensembl"/>
        </authorList>
    </citation>
    <scope>IDENTIFICATION</scope>
</reference>
<evidence type="ECO:0000256" key="4">
    <source>
        <dbReference type="ARBA" id="ARBA00022490"/>
    </source>
</evidence>
<dbReference type="Gene3D" id="3.30.505.10">
    <property type="entry name" value="SH2 domain"/>
    <property type="match status" value="1"/>
</dbReference>
<dbReference type="SUPFAM" id="SSF109993">
    <property type="entry name" value="VPS9 domain"/>
    <property type="match status" value="1"/>
</dbReference>
<dbReference type="InterPro" id="IPR037191">
    <property type="entry name" value="VPS9_dom_sf"/>
</dbReference>
<protein>
    <recommendedName>
        <fullName evidence="7">VPS9 domain-containing protein</fullName>
    </recommendedName>
</protein>
<dbReference type="SMART" id="SM00167">
    <property type="entry name" value="VPS9"/>
    <property type="match status" value="1"/>
</dbReference>
<dbReference type="PROSITE" id="PS51205">
    <property type="entry name" value="VPS9"/>
    <property type="match status" value="1"/>
</dbReference>
<reference evidence="8 9" key="1">
    <citation type="submission" date="2022-01" db="EMBL/GenBank/DDBJ databases">
        <title>A chromosome-scale genome assembly of the false clownfish, Amphiprion ocellaris.</title>
        <authorList>
            <person name="Ryu T."/>
        </authorList>
    </citation>
    <scope>NUCLEOTIDE SEQUENCE [LARGE SCALE GENOMIC DNA]</scope>
</reference>
<dbReference type="Pfam" id="PF02204">
    <property type="entry name" value="VPS9"/>
    <property type="match status" value="1"/>
</dbReference>
<feature type="compositionally biased region" description="Basic and acidic residues" evidence="6">
    <location>
        <begin position="517"/>
        <end position="549"/>
    </location>
</feature>
<sequence length="1085" mass="118303">MMEASVVSQDTSHSGPLPGGLDTPSIPSSSPLPPPSLPSNPPARPCRPKPPPPALKSSQLPSRPPLPPSGPPSLPPPLPPVPAPSPSLSSNPPLPSLPPPLSPILVSPSPLLSPQPPAVSSDLTPSSPLPPPLSPTSCSSLSLPPLSPHVIPPSSPVPPSLSFMDRLVGSTTVWQPKGLSQDQSTSILEKETAGAFLVHSTEDKATVISVRMPDEHTAPPVHNLLVKHHKKFVHLDGSSLVFDDIFKLISLYCSSRDILAVPLRLPQAITTATKREELEVISALGADFWSSDLNHPAQNQDLVLDQSHTTQLSVFLHINPVIVEERPDKDLNPPSTSRPEATTIQNITTSMQNGETSPKVTPQVKGQTKTTSNQEIKYKRPPPRPPSLGSGSGMGLLFSSPPSLQTLPSASPEAEKKEEGRGGVGEREERKSVSTSPPPLRPPVPPQSRAAPPLPPAPLRRTSSRKSTDREVGEGTEREKGQNPAKKTEREGGGERGKQKMGSKPGLLGEQENSSQHQEEEASKDREQRDRDDEREEKEVKTDKEDKLKSGSQHPPLGKKPSRPVPPPRTKPCSPESPAGLANQSPGMRIPPPSPARRPDVSLYSPQGGAVLATDPDSLSTSSTEEEAELNQEQEQNHNRLAESRSPRAAVRRTPTTVMLDRARYRLSTVLTGLISHDRRLTQRIVELARDPLSYFGNLVKEHRAFTLETMSNHPSSTELLQEIRQMMTQLKSYLLQSTELQAMLEPQHQYTQDKLESIVEAALCKSVLKPLREPIYQNLEKLHTNDSSLKQLAQNQSVVLGSTTTALGITTAVPEASAMEKISIKLNNLHQEYSPQKKIELLLKACKIIYDSMSVSCPGRAHGADDFLPVMMYVLARSNLSDLQLDVEYMMELMDPSLTLGEGSYYLTTTYGAVEHIKTFDQQRSATRQLSREVQDSIHRWERRRTLNQERMAQGSVRDFLTVCCPEIGANPKTLGVLPTTTMEQLAEQCAARFEQESYVLSVYMDGVHQPMAPTELALGVKNSCQPGAYCFVYHPMGQTIVQPSRSCPTDPPPAPPAHSFFPADMEAVGTVEAKAEEESLISL</sequence>
<name>A0A3Q1CR40_AMPOC</name>
<gene>
    <name evidence="8" type="primary">RIN3</name>
</gene>
<feature type="compositionally biased region" description="Polar residues" evidence="6">
    <location>
        <begin position="349"/>
        <end position="375"/>
    </location>
</feature>
<feature type="compositionally biased region" description="Basic and acidic residues" evidence="6">
    <location>
        <begin position="466"/>
        <end position="498"/>
    </location>
</feature>
<dbReference type="InterPro" id="IPR003123">
    <property type="entry name" value="VPS9"/>
</dbReference>
<evidence type="ECO:0000256" key="5">
    <source>
        <dbReference type="ARBA" id="ARBA00022999"/>
    </source>
</evidence>
<dbReference type="GeneID" id="111571041"/>
<reference evidence="8" key="2">
    <citation type="submission" date="2025-08" db="UniProtKB">
        <authorList>
            <consortium name="Ensembl"/>
        </authorList>
    </citation>
    <scope>IDENTIFICATION</scope>
</reference>
<feature type="compositionally biased region" description="Basic and acidic residues" evidence="6">
    <location>
        <begin position="413"/>
        <end position="432"/>
    </location>
</feature>
<dbReference type="AlphaFoldDB" id="A0A3Q1CR40"/>
<organism evidence="8 9">
    <name type="scientific">Amphiprion ocellaris</name>
    <name type="common">Clown anemonefish</name>
    <dbReference type="NCBI Taxonomy" id="80972"/>
    <lineage>
        <taxon>Eukaryota</taxon>
        <taxon>Metazoa</taxon>
        <taxon>Chordata</taxon>
        <taxon>Craniata</taxon>
        <taxon>Vertebrata</taxon>
        <taxon>Euteleostomi</taxon>
        <taxon>Actinopterygii</taxon>
        <taxon>Neopterygii</taxon>
        <taxon>Teleostei</taxon>
        <taxon>Neoteleostei</taxon>
        <taxon>Acanthomorphata</taxon>
        <taxon>Ovalentaria</taxon>
        <taxon>Pomacentridae</taxon>
        <taxon>Amphiprion</taxon>
    </lineage>
</organism>
<dbReference type="Gene3D" id="1.20.1050.80">
    <property type="entry name" value="VPS9 domain"/>
    <property type="match status" value="1"/>
</dbReference>
<feature type="compositionally biased region" description="Pro residues" evidence="6">
    <location>
        <begin position="92"/>
        <end position="102"/>
    </location>
</feature>
<dbReference type="PANTHER" id="PTHR23101:SF58">
    <property type="entry name" value="RAS AND RAB INTERACTOR 3"/>
    <property type="match status" value="1"/>
</dbReference>
<dbReference type="GO" id="GO:0005829">
    <property type="term" value="C:cytosol"/>
    <property type="evidence" value="ECO:0007669"/>
    <property type="project" value="TreeGrafter"/>
</dbReference>
<evidence type="ECO:0000313" key="8">
    <source>
        <dbReference type="Ensembl" id="ENSAOCP00000027949.1"/>
    </source>
</evidence>
<evidence type="ECO:0000256" key="1">
    <source>
        <dbReference type="ARBA" id="ARBA00004496"/>
    </source>
</evidence>
<comment type="similarity">
    <text evidence="2">Belongs to the RIN (Ras interaction/interference) family.</text>
</comment>
<comment type="subcellular location">
    <subcellularLocation>
        <location evidence="1">Cytoplasm</location>
    </subcellularLocation>
</comment>
<evidence type="ECO:0000313" key="9">
    <source>
        <dbReference type="Proteomes" id="UP001501940"/>
    </source>
</evidence>
<dbReference type="GeneTree" id="ENSGT00940000158622"/>
<dbReference type="SUPFAM" id="SSF55550">
    <property type="entry name" value="SH2 domain"/>
    <property type="match status" value="1"/>
</dbReference>
<keyword evidence="4" id="KW-0963">Cytoplasm</keyword>
<dbReference type="GO" id="GO:0005085">
    <property type="term" value="F:guanyl-nucleotide exchange factor activity"/>
    <property type="evidence" value="ECO:0007669"/>
    <property type="project" value="InterPro"/>
</dbReference>
<dbReference type="FunFam" id="1.20.1050.80:FF:000002">
    <property type="entry name" value="Ras and Rab interactor 2"/>
    <property type="match status" value="1"/>
</dbReference>
<feature type="compositionally biased region" description="Pro residues" evidence="6">
    <location>
        <begin position="30"/>
        <end position="54"/>
    </location>
</feature>
<dbReference type="OMA" id="RFEQDSY"/>
<evidence type="ECO:0000256" key="6">
    <source>
        <dbReference type="SAM" id="MobiDB-lite"/>
    </source>
</evidence>
<feature type="domain" description="VPS9" evidence="7">
    <location>
        <begin position="784"/>
        <end position="927"/>
    </location>
</feature>
<dbReference type="InterPro" id="IPR036860">
    <property type="entry name" value="SH2_dom_sf"/>
</dbReference>
<feature type="compositionally biased region" description="Polar residues" evidence="6">
    <location>
        <begin position="1"/>
        <end position="14"/>
    </location>
</feature>
<feature type="compositionally biased region" description="Pro residues" evidence="6">
    <location>
        <begin position="436"/>
        <end position="458"/>
    </location>
</feature>
<keyword evidence="3" id="KW-0343">GTPase activation</keyword>
<dbReference type="GO" id="GO:0031267">
    <property type="term" value="F:small GTPase binding"/>
    <property type="evidence" value="ECO:0007669"/>
    <property type="project" value="TreeGrafter"/>
</dbReference>
<dbReference type="Ensembl" id="ENSAOCT00000020566.2">
    <property type="protein sequence ID" value="ENSAOCP00000027949.1"/>
    <property type="gene ID" value="ENSAOCG00000017246.2"/>
</dbReference>
<dbReference type="GO" id="GO:0016192">
    <property type="term" value="P:vesicle-mediated transport"/>
    <property type="evidence" value="ECO:0007669"/>
    <property type="project" value="InterPro"/>
</dbReference>
<feature type="region of interest" description="Disordered" evidence="6">
    <location>
        <begin position="1"/>
        <end position="140"/>
    </location>
</feature>
<feature type="region of interest" description="Disordered" evidence="6">
    <location>
        <begin position="349"/>
        <end position="653"/>
    </location>
</feature>
<dbReference type="GO" id="GO:0030139">
    <property type="term" value="C:endocytic vesicle"/>
    <property type="evidence" value="ECO:0007669"/>
    <property type="project" value="TreeGrafter"/>
</dbReference>
<keyword evidence="9" id="KW-1185">Reference proteome</keyword>
<feature type="compositionally biased region" description="Low complexity" evidence="6">
    <location>
        <begin position="612"/>
        <end position="623"/>
    </location>
</feature>
<evidence type="ECO:0000256" key="2">
    <source>
        <dbReference type="ARBA" id="ARBA00006919"/>
    </source>
</evidence>
<evidence type="ECO:0000256" key="3">
    <source>
        <dbReference type="ARBA" id="ARBA00022468"/>
    </source>
</evidence>
<dbReference type="InterPro" id="IPR045046">
    <property type="entry name" value="Vps9-like"/>
</dbReference>
<evidence type="ECO:0000259" key="7">
    <source>
        <dbReference type="PROSITE" id="PS51205"/>
    </source>
</evidence>
<dbReference type="STRING" id="80972.ENSAOCP00000027949"/>
<dbReference type="Pfam" id="PF23268">
    <property type="entry name" value="RIN1"/>
    <property type="match status" value="1"/>
</dbReference>
<keyword evidence="5" id="KW-0727">SH2 domain</keyword>
<proteinExistence type="inferred from homology"/>